<dbReference type="KEGG" id="sacd:HS1genome_2012"/>
<evidence type="ECO:0000259" key="8">
    <source>
        <dbReference type="Pfam" id="PF00107"/>
    </source>
</evidence>
<evidence type="ECO:0000256" key="3">
    <source>
        <dbReference type="ARBA" id="ARBA00022723"/>
    </source>
</evidence>
<dbReference type="Proteomes" id="UP000276741">
    <property type="component" value="Chromosome"/>
</dbReference>
<accession>A0A348B621</accession>
<dbReference type="InterPro" id="IPR013154">
    <property type="entry name" value="ADH-like_N"/>
</dbReference>
<dbReference type="SUPFAM" id="SSF51735">
    <property type="entry name" value="NAD(P)-binding Rossmann-fold domains"/>
    <property type="match status" value="1"/>
</dbReference>
<dbReference type="InterPro" id="IPR002328">
    <property type="entry name" value="ADH_Zn_CS"/>
</dbReference>
<name>A0A348B621_9CREN</name>
<feature type="transmembrane region" description="Helical" evidence="7">
    <location>
        <begin position="161"/>
        <end position="184"/>
    </location>
</feature>
<gene>
    <name evidence="11" type="ORF">GCM10007116_21610</name>
    <name evidence="10" type="ORF">HS1genome_2012</name>
</gene>
<evidence type="ECO:0000313" key="10">
    <source>
        <dbReference type="EMBL" id="BBD73623.1"/>
    </source>
</evidence>
<reference evidence="10" key="3">
    <citation type="journal article" date="2019" name="BMC Res. Notes">
        <title>Complete genome sequence of the Sulfodiicoccus acidiphilus strain HS-1T, the first crenarchaeon that lacks polB3, isolated from an acidic hot spring in Ohwaku-dani, Hakone, Japan.</title>
        <authorList>
            <person name="Sakai H.D."/>
            <person name="Kurosawa N."/>
        </authorList>
    </citation>
    <scope>NUCLEOTIDE SEQUENCE</scope>
    <source>
        <strain evidence="10">HS-1</strain>
    </source>
</reference>
<keyword evidence="5 10" id="KW-0560">Oxidoreductase</keyword>
<dbReference type="PANTHER" id="PTHR42940">
    <property type="entry name" value="ALCOHOL DEHYDROGENASE 1-RELATED"/>
    <property type="match status" value="1"/>
</dbReference>
<dbReference type="GO" id="GO:0004022">
    <property type="term" value="F:alcohol dehydrogenase (NAD+) activity"/>
    <property type="evidence" value="ECO:0007669"/>
    <property type="project" value="UniProtKB-EC"/>
</dbReference>
<dbReference type="EC" id="1.1.1.1" evidence="10"/>
<dbReference type="GO" id="GO:0008270">
    <property type="term" value="F:zinc ion binding"/>
    <property type="evidence" value="ECO:0007669"/>
    <property type="project" value="InterPro"/>
</dbReference>
<evidence type="ECO:0000256" key="6">
    <source>
        <dbReference type="RuleBase" id="RU361277"/>
    </source>
</evidence>
<dbReference type="InterPro" id="IPR011032">
    <property type="entry name" value="GroES-like_sf"/>
</dbReference>
<proteinExistence type="inferred from homology"/>
<dbReference type="PANTHER" id="PTHR42940:SF8">
    <property type="entry name" value="VACUOLAR PROTEIN SORTING-ASSOCIATED PROTEIN 11"/>
    <property type="match status" value="1"/>
</dbReference>
<evidence type="ECO:0000256" key="5">
    <source>
        <dbReference type="ARBA" id="ARBA00023002"/>
    </source>
</evidence>
<dbReference type="PROSITE" id="PS00059">
    <property type="entry name" value="ADH_ZINC"/>
    <property type="match status" value="1"/>
</dbReference>
<evidence type="ECO:0000256" key="7">
    <source>
        <dbReference type="SAM" id="Phobius"/>
    </source>
</evidence>
<comment type="cofactor">
    <cofactor evidence="1 6">
        <name>Zn(2+)</name>
        <dbReference type="ChEBI" id="CHEBI:29105"/>
    </cofactor>
</comment>
<protein>
    <submittedName>
        <fullName evidence="10">Alcohol dehydrogenase</fullName>
        <ecNumber evidence="10">1.1.1.1</ecNumber>
    </submittedName>
</protein>
<evidence type="ECO:0000256" key="4">
    <source>
        <dbReference type="ARBA" id="ARBA00022833"/>
    </source>
</evidence>
<dbReference type="EMBL" id="AP018553">
    <property type="protein sequence ID" value="BBD73623.1"/>
    <property type="molecule type" value="Genomic_DNA"/>
</dbReference>
<evidence type="ECO:0000313" key="12">
    <source>
        <dbReference type="Proteomes" id="UP000276741"/>
    </source>
</evidence>
<keyword evidence="7" id="KW-0812">Transmembrane</keyword>
<dbReference type="InterPro" id="IPR036291">
    <property type="entry name" value="NAD(P)-bd_dom_sf"/>
</dbReference>
<dbReference type="GeneID" id="38667478"/>
<dbReference type="Pfam" id="PF08240">
    <property type="entry name" value="ADH_N"/>
    <property type="match status" value="1"/>
</dbReference>
<keyword evidence="12" id="KW-1185">Reference proteome</keyword>
<comment type="similarity">
    <text evidence="2 6">Belongs to the zinc-containing alcohol dehydrogenase family.</text>
</comment>
<dbReference type="Gene3D" id="3.90.180.10">
    <property type="entry name" value="Medium-chain alcohol dehydrogenases, catalytic domain"/>
    <property type="match status" value="1"/>
</dbReference>
<dbReference type="InterPro" id="IPR013149">
    <property type="entry name" value="ADH-like_C"/>
</dbReference>
<keyword evidence="4 6" id="KW-0862">Zinc</keyword>
<evidence type="ECO:0000259" key="9">
    <source>
        <dbReference type="Pfam" id="PF08240"/>
    </source>
</evidence>
<dbReference type="Pfam" id="PF00107">
    <property type="entry name" value="ADH_zinc_N"/>
    <property type="match status" value="1"/>
</dbReference>
<dbReference type="Gene3D" id="3.40.50.720">
    <property type="entry name" value="NAD(P)-binding Rossmann-like Domain"/>
    <property type="match status" value="1"/>
</dbReference>
<keyword evidence="3 6" id="KW-0479">Metal-binding</keyword>
<dbReference type="EMBL" id="BMQS01000030">
    <property type="protein sequence ID" value="GGU04693.1"/>
    <property type="molecule type" value="Genomic_DNA"/>
</dbReference>
<reference evidence="11" key="4">
    <citation type="submission" date="2020-09" db="EMBL/GenBank/DDBJ databases">
        <authorList>
            <person name="Sun Q."/>
            <person name="Ohkuma M."/>
        </authorList>
    </citation>
    <scope>NUCLEOTIDE SEQUENCE</scope>
    <source>
        <strain evidence="11">JCM 31740</strain>
    </source>
</reference>
<organism evidence="10 12">
    <name type="scientific">Sulfodiicoccus acidiphilus</name>
    <dbReference type="NCBI Taxonomy" id="1670455"/>
    <lineage>
        <taxon>Archaea</taxon>
        <taxon>Thermoproteota</taxon>
        <taxon>Thermoprotei</taxon>
        <taxon>Sulfolobales</taxon>
        <taxon>Sulfolobaceae</taxon>
        <taxon>Sulfodiicoccus</taxon>
    </lineage>
</organism>
<evidence type="ECO:0000256" key="1">
    <source>
        <dbReference type="ARBA" id="ARBA00001947"/>
    </source>
</evidence>
<dbReference type="SUPFAM" id="SSF50129">
    <property type="entry name" value="GroES-like"/>
    <property type="match status" value="1"/>
</dbReference>
<sequence>MRAIQLMAYGRPLEIREVPTPTPRGEEVLVRVGGAGICHTDLHIAEGKIATLPTLPFTLGHEVAGYVERVGESVKGVSVGERVVVYGAWSERTDRHSIRGEGNLSDPSGWMGVGRPGGYAEFVLVPSYRYLVPLNADPVEAAPLADAGLTPYRAIKKMLSYLFPGTIAVVLGIGGLGSFALQYLRLFAPYSKLVAVDVKESRLRQARDLGADLTVDASVEDPVEAVMDLTGREGVNGVLDLVGTDSTMDQALRMAGRESIVVIVGQAGGTMKYSPRVASEIAVTFSSWGTLTELTEVVKLAEMGLVRSRIQRISFEEINDTFNKLRDGGVEGRAVLVP</sequence>
<feature type="domain" description="Alcohol dehydrogenase-like C-terminal" evidence="8">
    <location>
        <begin position="175"/>
        <end position="301"/>
    </location>
</feature>
<dbReference type="RefSeq" id="WP_126450894.1">
    <property type="nucleotide sequence ID" value="NZ_AP018553.1"/>
</dbReference>
<keyword evidence="7" id="KW-0472">Membrane</keyword>
<keyword evidence="7" id="KW-1133">Transmembrane helix</keyword>
<reference evidence="12" key="2">
    <citation type="submission" date="2018-04" db="EMBL/GenBank/DDBJ databases">
        <title>Complete genome sequence of Sulfodiicoccus acidiphilus strain HS-1.</title>
        <authorList>
            <person name="Sakai H.D."/>
            <person name="Kurosawa N."/>
        </authorList>
    </citation>
    <scope>NUCLEOTIDE SEQUENCE [LARGE SCALE GENOMIC DNA]</scope>
    <source>
        <strain evidence="12">HS-1</strain>
    </source>
</reference>
<reference evidence="11" key="1">
    <citation type="journal article" date="2014" name="Int. J. Syst. Evol. Microbiol.">
        <title>Complete genome sequence of Corynebacterium casei LMG S-19264T (=DSM 44701T), isolated from a smear-ripened cheese.</title>
        <authorList>
            <consortium name="US DOE Joint Genome Institute (JGI-PGF)"/>
            <person name="Walter F."/>
            <person name="Albersmeier A."/>
            <person name="Kalinowski J."/>
            <person name="Ruckert C."/>
        </authorList>
    </citation>
    <scope>NUCLEOTIDE SEQUENCE</scope>
    <source>
        <strain evidence="11">JCM 31740</strain>
    </source>
</reference>
<dbReference type="Proteomes" id="UP000616143">
    <property type="component" value="Unassembled WGS sequence"/>
</dbReference>
<dbReference type="CDD" id="cd05284">
    <property type="entry name" value="arabinose_DH_like"/>
    <property type="match status" value="1"/>
</dbReference>
<feature type="domain" description="Alcohol dehydrogenase-like N-terminal" evidence="9">
    <location>
        <begin position="26"/>
        <end position="134"/>
    </location>
</feature>
<dbReference type="OrthoDB" id="73567at2157"/>
<dbReference type="AlphaFoldDB" id="A0A348B621"/>
<evidence type="ECO:0000256" key="2">
    <source>
        <dbReference type="ARBA" id="ARBA00008072"/>
    </source>
</evidence>
<evidence type="ECO:0000313" key="11">
    <source>
        <dbReference type="EMBL" id="GGU04693.1"/>
    </source>
</evidence>